<name>G8QRG0_SPHPG</name>
<evidence type="ECO:0000256" key="3">
    <source>
        <dbReference type="ARBA" id="ARBA00007275"/>
    </source>
</evidence>
<keyword evidence="10" id="KW-1185">Reference proteome</keyword>
<gene>
    <name evidence="9" type="ordered locus">SpiGrapes_0988</name>
</gene>
<dbReference type="Pfam" id="PF00293">
    <property type="entry name" value="NUDIX"/>
    <property type="match status" value="1"/>
</dbReference>
<evidence type="ECO:0000259" key="8">
    <source>
        <dbReference type="PROSITE" id="PS51462"/>
    </source>
</evidence>
<evidence type="ECO:0000313" key="9">
    <source>
        <dbReference type="EMBL" id="AEV28813.1"/>
    </source>
</evidence>
<evidence type="ECO:0000256" key="6">
    <source>
        <dbReference type="ARBA" id="ARBA00032162"/>
    </source>
</evidence>
<protein>
    <recommendedName>
        <fullName evidence="4">GDP-mannose pyrophosphatase</fullName>
    </recommendedName>
    <alternativeName>
        <fullName evidence="6">GDP-mannose hydrolase</fullName>
    </alternativeName>
    <alternativeName>
        <fullName evidence="7">GDPMK</fullName>
    </alternativeName>
</protein>
<evidence type="ECO:0000256" key="4">
    <source>
        <dbReference type="ARBA" id="ARBA00016377"/>
    </source>
</evidence>
<dbReference type="OrthoDB" id="9806150at2"/>
<dbReference type="GO" id="GO:0019693">
    <property type="term" value="P:ribose phosphate metabolic process"/>
    <property type="evidence" value="ECO:0007669"/>
    <property type="project" value="TreeGrafter"/>
</dbReference>
<comment type="cofactor">
    <cofactor evidence="2">
        <name>Mg(2+)</name>
        <dbReference type="ChEBI" id="CHEBI:18420"/>
    </cofactor>
</comment>
<dbReference type="KEGG" id="sgp:SpiGrapes_0988"/>
<sequence length="175" mass="19811">MNAKKERIYQDTSYTIDAVKLELDNGMLCEFPLINHPGGVVILAMNEYRQIALVKQNRFAIGEETLELPAGKLDNKPNETPLDGAKRELREEVGVLANDWTFLGHVYPSPGILNEKLWLYFAKDIVLSKQDLDFDEILTAEWMSLSSFRSLLLTGKITDAKTLCAYALAKEKNFL</sequence>
<keyword evidence="5 9" id="KW-0378">Hydrolase</keyword>
<evidence type="ECO:0000313" key="10">
    <source>
        <dbReference type="Proteomes" id="UP000005632"/>
    </source>
</evidence>
<dbReference type="GO" id="GO:0005829">
    <property type="term" value="C:cytosol"/>
    <property type="evidence" value="ECO:0007669"/>
    <property type="project" value="TreeGrafter"/>
</dbReference>
<dbReference type="STRING" id="158190.SpiGrapes_0988"/>
<evidence type="ECO:0000256" key="7">
    <source>
        <dbReference type="ARBA" id="ARBA00032272"/>
    </source>
</evidence>
<dbReference type="SUPFAM" id="SSF55811">
    <property type="entry name" value="Nudix"/>
    <property type="match status" value="1"/>
</dbReference>
<dbReference type="Proteomes" id="UP000005632">
    <property type="component" value="Chromosome"/>
</dbReference>
<dbReference type="GO" id="GO:0016787">
    <property type="term" value="F:hydrolase activity"/>
    <property type="evidence" value="ECO:0007669"/>
    <property type="project" value="UniProtKB-KW"/>
</dbReference>
<dbReference type="PANTHER" id="PTHR11839">
    <property type="entry name" value="UDP/ADP-SUGAR PYROPHOSPHATASE"/>
    <property type="match status" value="1"/>
</dbReference>
<dbReference type="CDD" id="cd03424">
    <property type="entry name" value="NUDIX_ADPRase_Nudt5_UGPPase_Nudt14"/>
    <property type="match status" value="1"/>
</dbReference>
<dbReference type="HOGENOM" id="CLU_062658_5_1_12"/>
<feature type="domain" description="Nudix hydrolase" evidence="8">
    <location>
        <begin position="35"/>
        <end position="165"/>
    </location>
</feature>
<dbReference type="AlphaFoldDB" id="G8QRG0"/>
<accession>G8QRG0</accession>
<dbReference type="InterPro" id="IPR015797">
    <property type="entry name" value="NUDIX_hydrolase-like_dom_sf"/>
</dbReference>
<evidence type="ECO:0000256" key="5">
    <source>
        <dbReference type="ARBA" id="ARBA00022801"/>
    </source>
</evidence>
<proteinExistence type="inferred from homology"/>
<dbReference type="Gene3D" id="3.90.79.10">
    <property type="entry name" value="Nucleoside Triphosphate Pyrophosphohydrolase"/>
    <property type="match status" value="1"/>
</dbReference>
<organism evidence="9 10">
    <name type="scientific">Sphaerochaeta pleomorpha (strain ATCC BAA-1885 / DSM 22778 / Grapes)</name>
    <dbReference type="NCBI Taxonomy" id="158190"/>
    <lineage>
        <taxon>Bacteria</taxon>
        <taxon>Pseudomonadati</taxon>
        <taxon>Spirochaetota</taxon>
        <taxon>Spirochaetia</taxon>
        <taxon>Spirochaetales</taxon>
        <taxon>Sphaerochaetaceae</taxon>
        <taxon>Sphaerochaeta</taxon>
    </lineage>
</organism>
<dbReference type="GO" id="GO:0006753">
    <property type="term" value="P:nucleoside phosphate metabolic process"/>
    <property type="evidence" value="ECO:0007669"/>
    <property type="project" value="TreeGrafter"/>
</dbReference>
<dbReference type="RefSeq" id="WP_014269662.1">
    <property type="nucleotide sequence ID" value="NC_016633.1"/>
</dbReference>
<dbReference type="PANTHER" id="PTHR11839:SF18">
    <property type="entry name" value="NUDIX HYDROLASE DOMAIN-CONTAINING PROTEIN"/>
    <property type="match status" value="1"/>
</dbReference>
<comment type="catalytic activity">
    <reaction evidence="1">
        <text>GDP-alpha-D-mannose + H2O = alpha-D-mannose 1-phosphate + GMP + 2 H(+)</text>
        <dbReference type="Rhea" id="RHEA:27978"/>
        <dbReference type="ChEBI" id="CHEBI:15377"/>
        <dbReference type="ChEBI" id="CHEBI:15378"/>
        <dbReference type="ChEBI" id="CHEBI:57527"/>
        <dbReference type="ChEBI" id="CHEBI:58115"/>
        <dbReference type="ChEBI" id="CHEBI:58409"/>
    </reaction>
</comment>
<comment type="similarity">
    <text evidence="3">Belongs to the Nudix hydrolase family. NudK subfamily.</text>
</comment>
<dbReference type="eggNOG" id="COG0494">
    <property type="taxonomic scope" value="Bacteria"/>
</dbReference>
<evidence type="ECO:0000256" key="2">
    <source>
        <dbReference type="ARBA" id="ARBA00001946"/>
    </source>
</evidence>
<dbReference type="PROSITE" id="PS51462">
    <property type="entry name" value="NUDIX"/>
    <property type="match status" value="1"/>
</dbReference>
<evidence type="ECO:0000256" key="1">
    <source>
        <dbReference type="ARBA" id="ARBA00000847"/>
    </source>
</evidence>
<dbReference type="EMBL" id="CP003155">
    <property type="protein sequence ID" value="AEV28813.1"/>
    <property type="molecule type" value="Genomic_DNA"/>
</dbReference>
<dbReference type="InterPro" id="IPR000086">
    <property type="entry name" value="NUDIX_hydrolase_dom"/>
</dbReference>
<reference evidence="9 10" key="1">
    <citation type="submission" date="2011-11" db="EMBL/GenBank/DDBJ databases">
        <title>Complete sequence of Spirochaeta sp. grapes.</title>
        <authorList>
            <consortium name="US DOE Joint Genome Institute"/>
            <person name="Lucas S."/>
            <person name="Han J."/>
            <person name="Lapidus A."/>
            <person name="Cheng J.-F."/>
            <person name="Goodwin L."/>
            <person name="Pitluck S."/>
            <person name="Peters L."/>
            <person name="Ovchinnikova G."/>
            <person name="Munk A.C."/>
            <person name="Detter J.C."/>
            <person name="Han C."/>
            <person name="Tapia R."/>
            <person name="Land M."/>
            <person name="Hauser L."/>
            <person name="Kyrpides N."/>
            <person name="Ivanova N."/>
            <person name="Pagani I."/>
            <person name="Ritalahtilisa K."/>
            <person name="Loeffler F."/>
            <person name="Woyke T."/>
        </authorList>
    </citation>
    <scope>NUCLEOTIDE SEQUENCE [LARGE SCALE GENOMIC DNA]</scope>
    <source>
        <strain evidence="10">ATCC BAA-1885 / DSM 22778 / Grapes</strain>
    </source>
</reference>